<dbReference type="InterPro" id="IPR032867">
    <property type="entry name" value="DYW_dom"/>
</dbReference>
<dbReference type="EMBL" id="CM035426">
    <property type="protein sequence ID" value="KAH7315557.1"/>
    <property type="molecule type" value="Genomic_DNA"/>
</dbReference>
<reference evidence="4" key="1">
    <citation type="submission" date="2021-08" db="EMBL/GenBank/DDBJ databases">
        <title>WGS assembly of Ceratopteris richardii.</title>
        <authorList>
            <person name="Marchant D.B."/>
            <person name="Chen G."/>
            <person name="Jenkins J."/>
            <person name="Shu S."/>
            <person name="Leebens-Mack J."/>
            <person name="Grimwood J."/>
            <person name="Schmutz J."/>
            <person name="Soltis P."/>
            <person name="Soltis D."/>
            <person name="Chen Z.-H."/>
        </authorList>
    </citation>
    <scope>NUCLEOTIDE SEQUENCE</scope>
    <source>
        <strain evidence="4">Whitten #5841</strain>
        <tissue evidence="4">Leaf</tissue>
    </source>
</reference>
<dbReference type="FunFam" id="1.25.40.10:FF:000031">
    <property type="entry name" value="Pentatricopeptide repeat-containing protein mitochondrial"/>
    <property type="match status" value="2"/>
</dbReference>
<feature type="domain" description="DYW" evidence="3">
    <location>
        <begin position="640"/>
        <end position="730"/>
    </location>
</feature>
<dbReference type="InterPro" id="IPR046848">
    <property type="entry name" value="E_motif"/>
</dbReference>
<dbReference type="EMBL" id="CM035426">
    <property type="protein sequence ID" value="KAH7315554.1"/>
    <property type="molecule type" value="Genomic_DNA"/>
</dbReference>
<dbReference type="Pfam" id="PF20431">
    <property type="entry name" value="E_motif"/>
    <property type="match status" value="1"/>
</dbReference>
<name>A0A8T2SD09_CERRI</name>
<evidence type="ECO:0000259" key="3">
    <source>
        <dbReference type="Pfam" id="PF14432"/>
    </source>
</evidence>
<accession>A0A8T2SD09</accession>
<feature type="repeat" description="PPR" evidence="2">
    <location>
        <begin position="428"/>
        <end position="462"/>
    </location>
</feature>
<dbReference type="PANTHER" id="PTHR47926">
    <property type="entry name" value="PENTATRICOPEPTIDE REPEAT-CONTAINING PROTEIN"/>
    <property type="match status" value="1"/>
</dbReference>
<evidence type="ECO:0000313" key="4">
    <source>
        <dbReference type="EMBL" id="KAH7315554.1"/>
    </source>
</evidence>
<gene>
    <name evidence="4" type="ORF">KP509_21G054700</name>
</gene>
<dbReference type="GO" id="GO:0003723">
    <property type="term" value="F:RNA binding"/>
    <property type="evidence" value="ECO:0007669"/>
    <property type="project" value="InterPro"/>
</dbReference>
<dbReference type="Pfam" id="PF13041">
    <property type="entry name" value="PPR_2"/>
    <property type="match status" value="3"/>
</dbReference>
<dbReference type="OrthoDB" id="185373at2759"/>
<evidence type="ECO:0000256" key="1">
    <source>
        <dbReference type="ARBA" id="ARBA00022737"/>
    </source>
</evidence>
<dbReference type="FunFam" id="1.25.40.10:FF:000090">
    <property type="entry name" value="Pentatricopeptide repeat-containing protein, chloroplastic"/>
    <property type="match status" value="1"/>
</dbReference>
<evidence type="ECO:0000313" key="5">
    <source>
        <dbReference type="Proteomes" id="UP000825935"/>
    </source>
</evidence>
<dbReference type="Pfam" id="PF01535">
    <property type="entry name" value="PPR"/>
    <property type="match status" value="4"/>
</dbReference>
<keyword evidence="1" id="KW-0677">Repeat</keyword>
<dbReference type="EMBL" id="CM035426">
    <property type="protein sequence ID" value="KAH7315555.1"/>
    <property type="molecule type" value="Genomic_DNA"/>
</dbReference>
<organism evidence="4 5">
    <name type="scientific">Ceratopteris richardii</name>
    <name type="common">Triangle waterfern</name>
    <dbReference type="NCBI Taxonomy" id="49495"/>
    <lineage>
        <taxon>Eukaryota</taxon>
        <taxon>Viridiplantae</taxon>
        <taxon>Streptophyta</taxon>
        <taxon>Embryophyta</taxon>
        <taxon>Tracheophyta</taxon>
        <taxon>Polypodiopsida</taxon>
        <taxon>Polypodiidae</taxon>
        <taxon>Polypodiales</taxon>
        <taxon>Pteridineae</taxon>
        <taxon>Pteridaceae</taxon>
        <taxon>Parkerioideae</taxon>
        <taxon>Ceratopteris</taxon>
    </lineage>
</organism>
<dbReference type="AlphaFoldDB" id="A0A8T2SD09"/>
<dbReference type="PROSITE" id="PS51375">
    <property type="entry name" value="PPR"/>
    <property type="match status" value="4"/>
</dbReference>
<dbReference type="Pfam" id="PF14432">
    <property type="entry name" value="DYW_deaminase"/>
    <property type="match status" value="1"/>
</dbReference>
<dbReference type="Proteomes" id="UP000825935">
    <property type="component" value="Chromosome 21"/>
</dbReference>
<dbReference type="Gene3D" id="1.25.40.10">
    <property type="entry name" value="Tetratricopeptide repeat domain"/>
    <property type="match status" value="4"/>
</dbReference>
<dbReference type="EMBL" id="CM035426">
    <property type="protein sequence ID" value="KAH7315556.1"/>
    <property type="molecule type" value="Genomic_DNA"/>
</dbReference>
<dbReference type="InterPro" id="IPR046960">
    <property type="entry name" value="PPR_At4g14850-like_plant"/>
</dbReference>
<dbReference type="EMBL" id="CM035426">
    <property type="protein sequence ID" value="KAH7315551.1"/>
    <property type="molecule type" value="Genomic_DNA"/>
</dbReference>
<dbReference type="OMA" id="FFSEMQI"/>
<evidence type="ECO:0000256" key="2">
    <source>
        <dbReference type="PROSITE-ProRule" id="PRU00708"/>
    </source>
</evidence>
<protein>
    <recommendedName>
        <fullName evidence="3">DYW domain-containing protein</fullName>
    </recommendedName>
</protein>
<dbReference type="EMBL" id="CM035426">
    <property type="protein sequence ID" value="KAH7315552.1"/>
    <property type="molecule type" value="Genomic_DNA"/>
</dbReference>
<dbReference type="EMBL" id="CM035426">
    <property type="protein sequence ID" value="KAH7315553.1"/>
    <property type="molecule type" value="Genomic_DNA"/>
</dbReference>
<comment type="caution">
    <text evidence="4">The sequence shown here is derived from an EMBL/GenBank/DDBJ whole genome shotgun (WGS) entry which is preliminary data.</text>
</comment>
<dbReference type="InterPro" id="IPR002885">
    <property type="entry name" value="PPR_rpt"/>
</dbReference>
<feature type="repeat" description="PPR" evidence="2">
    <location>
        <begin position="128"/>
        <end position="162"/>
    </location>
</feature>
<dbReference type="NCBIfam" id="TIGR00756">
    <property type="entry name" value="PPR"/>
    <property type="match status" value="6"/>
</dbReference>
<proteinExistence type="predicted"/>
<keyword evidence="5" id="KW-1185">Reference proteome</keyword>
<dbReference type="GO" id="GO:0009451">
    <property type="term" value="P:RNA modification"/>
    <property type="evidence" value="ECO:0007669"/>
    <property type="project" value="InterPro"/>
</dbReference>
<feature type="repeat" description="PPR" evidence="2">
    <location>
        <begin position="327"/>
        <end position="361"/>
    </location>
</feature>
<sequence>MESINSQFKAPRKLRLWQRAGKGEFHMKENLCESWSNSQNCKEMAQLEKTLSELDENADVPSVNKFIYLLKKCKASKSLNSAQQMHLQARKYGLEVHREVGNHLVPLLVECGRLLDAQQVFDGLAHRNVHSWTALISGYVQSGQSENAINLYQRMHKDDVHPNSYTLVAILKSTKELDGIKVVHMDIAEKGLERDLFVATSLIDTYAKYGAVFDAHKVLGTFPERNIVSWTALIAGYAEHGHGKEALKCFEQMKSHDVTPNDVTYICILKACGNLKSLEDGRNIHSEIVSKGFGEDTIIASSMVDMYAKCGLLQDAHKTLKGLRVKDIVSWNALIAGYAEHGPAQEVLACLEQMELEKISLDAISFVYALKACGNAGAIDQGQELHAEIARRGLENDSHIGSTLIDMYAKCGLAMDAILVFNKLPVQDVVSWNAIIKGCGMNHNGKKAVEYFEDMQKQGLKPDAVTFTCLLSACSHAKLVAKGKEMFELMPTVHGIRPSLDHYNCMIDILSRAGRIKEALRFIESMPCLPSIDMWTAILSACKVHAEIDLGFQCFQQLVRTDSGWAVPYVLMWNIYVNAGRLEEANKIEELRKRAGAKKKPASALIEVNKKIHEFVVGRNDNKKIAMMLKTLQSRMDRGGKVPNIELVMGLLSDDDKEAALCDHAEKLALAFGLLNTPQGQTLRVTKNMRMCNDCHNSSKAISRIEKREIIIREIYQVHHFKDGWCSCGDI</sequence>
<dbReference type="InterPro" id="IPR011990">
    <property type="entry name" value="TPR-like_helical_dom_sf"/>
</dbReference>
<dbReference type="GO" id="GO:0008270">
    <property type="term" value="F:zinc ion binding"/>
    <property type="evidence" value="ECO:0007669"/>
    <property type="project" value="InterPro"/>
</dbReference>
<feature type="repeat" description="PPR" evidence="2">
    <location>
        <begin position="226"/>
        <end position="260"/>
    </location>
</feature>